<feature type="binding site" evidence="17">
    <location>
        <begin position="403"/>
        <end position="407"/>
    </location>
    <ligand>
        <name>AMP</name>
        <dbReference type="ChEBI" id="CHEBI:456215"/>
    </ligand>
</feature>
<feature type="domain" description="YjeF C-terminal" evidence="20">
    <location>
        <begin position="224"/>
        <end position="492"/>
    </location>
</feature>
<evidence type="ECO:0000256" key="5">
    <source>
        <dbReference type="ARBA" id="ARBA00022723"/>
    </source>
</evidence>
<dbReference type="GO" id="GO:0052856">
    <property type="term" value="F:NAD(P)HX epimerase activity"/>
    <property type="evidence" value="ECO:0007669"/>
    <property type="project" value="UniProtKB-UniRule"/>
</dbReference>
<evidence type="ECO:0000313" key="22">
    <source>
        <dbReference type="EMBL" id="KFN52093.1"/>
    </source>
</evidence>
<feature type="binding site" evidence="18">
    <location>
        <begin position="128"/>
        <end position="134"/>
    </location>
    <ligand>
        <name>(6S)-NADPHX</name>
        <dbReference type="ChEBI" id="CHEBI:64076"/>
    </ligand>
</feature>
<dbReference type="GO" id="GO:0052855">
    <property type="term" value="F:ADP-dependent NAD(P)H-hydrate dehydratase activity"/>
    <property type="evidence" value="ECO:0007669"/>
    <property type="project" value="UniProtKB-UniRule"/>
</dbReference>
<evidence type="ECO:0000256" key="10">
    <source>
        <dbReference type="ARBA" id="ARBA00023027"/>
    </source>
</evidence>
<evidence type="ECO:0000256" key="12">
    <source>
        <dbReference type="ARBA" id="ARBA00023239"/>
    </source>
</evidence>
<dbReference type="PANTHER" id="PTHR12592:SF0">
    <property type="entry name" value="ATP-DEPENDENT (S)-NAD(P)H-HYDRATE DEHYDRATASE"/>
    <property type="match status" value="1"/>
</dbReference>
<dbReference type="Pfam" id="PF01256">
    <property type="entry name" value="Carb_kinase"/>
    <property type="match status" value="1"/>
</dbReference>
<comment type="cofactor">
    <cofactor evidence="17">
        <name>Mg(2+)</name>
        <dbReference type="ChEBI" id="CHEBI:18420"/>
    </cofactor>
</comment>
<evidence type="ECO:0000256" key="16">
    <source>
        <dbReference type="ARBA" id="ARBA00049209"/>
    </source>
</evidence>
<dbReference type="AlphaFoldDB" id="A0A091BHA1"/>
<dbReference type="PROSITE" id="PS51383">
    <property type="entry name" value="YJEF_C_3"/>
    <property type="match status" value="1"/>
</dbReference>
<feature type="binding site" evidence="18">
    <location>
        <position position="157"/>
    </location>
    <ligand>
        <name>(6S)-NADPHX</name>
        <dbReference type="ChEBI" id="CHEBI:64076"/>
    </ligand>
</feature>
<feature type="binding site" evidence="17">
    <location>
        <position position="259"/>
    </location>
    <ligand>
        <name>(6S)-NADPHX</name>
        <dbReference type="ChEBI" id="CHEBI:64076"/>
    </ligand>
</feature>
<evidence type="ECO:0000256" key="19">
    <source>
        <dbReference type="PIRNR" id="PIRNR017184"/>
    </source>
</evidence>
<dbReference type="EMBL" id="AVCH01000006">
    <property type="protein sequence ID" value="KFN52093.1"/>
    <property type="molecule type" value="Genomic_DNA"/>
</dbReference>
<organism evidence="22 23">
    <name type="scientific">Arenimonas malthae CC-JY-1</name>
    <dbReference type="NCBI Taxonomy" id="1384054"/>
    <lineage>
        <taxon>Bacteria</taxon>
        <taxon>Pseudomonadati</taxon>
        <taxon>Pseudomonadota</taxon>
        <taxon>Gammaproteobacteria</taxon>
        <taxon>Lysobacterales</taxon>
        <taxon>Lysobacteraceae</taxon>
        <taxon>Arenimonas</taxon>
    </lineage>
</organism>
<dbReference type="PROSITE" id="PS51385">
    <property type="entry name" value="YJEF_N"/>
    <property type="match status" value="1"/>
</dbReference>
<dbReference type="InterPro" id="IPR000631">
    <property type="entry name" value="CARKD"/>
</dbReference>
<dbReference type="eggNOG" id="COG0062">
    <property type="taxonomic scope" value="Bacteria"/>
</dbReference>
<feature type="binding site" evidence="17">
    <location>
        <position position="432"/>
    </location>
    <ligand>
        <name>AMP</name>
        <dbReference type="ChEBI" id="CHEBI:456215"/>
    </ligand>
</feature>
<dbReference type="HAMAP" id="MF_01966">
    <property type="entry name" value="NADHX_epimerase"/>
    <property type="match status" value="1"/>
</dbReference>
<comment type="catalytic activity">
    <reaction evidence="15 17 19">
        <text>(6S)-NADHX + ADP = AMP + phosphate + NADH + H(+)</text>
        <dbReference type="Rhea" id="RHEA:32223"/>
        <dbReference type="ChEBI" id="CHEBI:15378"/>
        <dbReference type="ChEBI" id="CHEBI:43474"/>
        <dbReference type="ChEBI" id="CHEBI:57945"/>
        <dbReference type="ChEBI" id="CHEBI:64074"/>
        <dbReference type="ChEBI" id="CHEBI:456215"/>
        <dbReference type="ChEBI" id="CHEBI:456216"/>
        <dbReference type="EC" id="4.2.1.136"/>
    </reaction>
</comment>
<evidence type="ECO:0000259" key="20">
    <source>
        <dbReference type="PROSITE" id="PS51383"/>
    </source>
</evidence>
<comment type="cofactor">
    <cofactor evidence="18 19">
        <name>K(+)</name>
        <dbReference type="ChEBI" id="CHEBI:29103"/>
    </cofactor>
    <text evidence="18 19">Binds 1 potassium ion per subunit.</text>
</comment>
<evidence type="ECO:0000256" key="13">
    <source>
        <dbReference type="ARBA" id="ARBA00023268"/>
    </source>
</evidence>
<feature type="binding site" evidence="18">
    <location>
        <position position="124"/>
    </location>
    <ligand>
        <name>K(+)</name>
        <dbReference type="ChEBI" id="CHEBI:29103"/>
    </ligand>
</feature>
<dbReference type="InterPro" id="IPR036652">
    <property type="entry name" value="YjeF_N_dom_sf"/>
</dbReference>
<evidence type="ECO:0000256" key="11">
    <source>
        <dbReference type="ARBA" id="ARBA00023235"/>
    </source>
</evidence>
<reference evidence="22 23" key="1">
    <citation type="submission" date="2013-09" db="EMBL/GenBank/DDBJ databases">
        <title>Genome sequencing of Arenimonas malthae.</title>
        <authorList>
            <person name="Chen F."/>
            <person name="Wang G."/>
        </authorList>
    </citation>
    <scope>NUCLEOTIDE SEQUENCE [LARGE SCALE GENOMIC DNA]</scope>
    <source>
        <strain evidence="22 23">CC-JY-1</strain>
    </source>
</reference>
<comment type="catalytic activity">
    <reaction evidence="16 17 19">
        <text>(6S)-NADPHX + ADP = AMP + phosphate + NADPH + H(+)</text>
        <dbReference type="Rhea" id="RHEA:32235"/>
        <dbReference type="ChEBI" id="CHEBI:15378"/>
        <dbReference type="ChEBI" id="CHEBI:43474"/>
        <dbReference type="ChEBI" id="CHEBI:57783"/>
        <dbReference type="ChEBI" id="CHEBI:64076"/>
        <dbReference type="ChEBI" id="CHEBI:456215"/>
        <dbReference type="ChEBI" id="CHEBI:456216"/>
        <dbReference type="EC" id="4.2.1.136"/>
    </reaction>
</comment>
<dbReference type="NCBIfam" id="TIGR00196">
    <property type="entry name" value="yjeF_cterm"/>
    <property type="match status" value="1"/>
</dbReference>
<dbReference type="PANTHER" id="PTHR12592">
    <property type="entry name" value="ATP-DEPENDENT (S)-NAD(P)H-HYDRATE DEHYDRATASE FAMILY MEMBER"/>
    <property type="match status" value="1"/>
</dbReference>
<dbReference type="Gene3D" id="3.40.1190.20">
    <property type="match status" value="1"/>
</dbReference>
<dbReference type="EC" id="5.1.99.6" evidence="19"/>
<dbReference type="GO" id="GO:0046872">
    <property type="term" value="F:metal ion binding"/>
    <property type="evidence" value="ECO:0007669"/>
    <property type="project" value="UniProtKB-UniRule"/>
</dbReference>
<dbReference type="InterPro" id="IPR004443">
    <property type="entry name" value="YjeF_N_dom"/>
</dbReference>
<evidence type="ECO:0000256" key="14">
    <source>
        <dbReference type="ARBA" id="ARBA00025153"/>
    </source>
</evidence>
<evidence type="ECO:0000256" key="6">
    <source>
        <dbReference type="ARBA" id="ARBA00022741"/>
    </source>
</evidence>
<dbReference type="Gene3D" id="3.40.50.10260">
    <property type="entry name" value="YjeF N-terminal domain"/>
    <property type="match status" value="1"/>
</dbReference>
<comment type="similarity">
    <text evidence="18">Belongs to the NnrE/AIBP family.</text>
</comment>
<keyword evidence="5 18" id="KW-0479">Metal-binding</keyword>
<evidence type="ECO:0000313" key="23">
    <source>
        <dbReference type="Proteomes" id="UP000029392"/>
    </source>
</evidence>
<feature type="domain" description="YjeF N-terminal" evidence="21">
    <location>
        <begin position="13"/>
        <end position="214"/>
    </location>
</feature>
<dbReference type="SUPFAM" id="SSF64153">
    <property type="entry name" value="YjeF N-terminal domain-like"/>
    <property type="match status" value="1"/>
</dbReference>
<gene>
    <name evidence="17" type="primary">nnrD</name>
    <name evidence="18" type="synonym">nnrE</name>
    <name evidence="22" type="ORF">N790_12800</name>
</gene>
<dbReference type="eggNOG" id="COG0063">
    <property type="taxonomic scope" value="Bacteria"/>
</dbReference>
<comment type="similarity">
    <text evidence="4 19">In the C-terminal section; belongs to the NnrD/CARKD family.</text>
</comment>
<dbReference type="InterPro" id="IPR029056">
    <property type="entry name" value="Ribokinase-like"/>
</dbReference>
<dbReference type="NCBIfam" id="TIGR00197">
    <property type="entry name" value="yjeF_nterm"/>
    <property type="match status" value="1"/>
</dbReference>
<evidence type="ECO:0000256" key="9">
    <source>
        <dbReference type="ARBA" id="ARBA00022958"/>
    </source>
</evidence>
<feature type="binding site" evidence="18">
    <location>
        <position position="160"/>
    </location>
    <ligand>
        <name>K(+)</name>
        <dbReference type="ChEBI" id="CHEBI:29103"/>
    </ligand>
</feature>
<keyword evidence="10 17" id="KW-0520">NAD</keyword>
<evidence type="ECO:0000256" key="8">
    <source>
        <dbReference type="ARBA" id="ARBA00022857"/>
    </source>
</evidence>
<protein>
    <recommendedName>
        <fullName evidence="19">Bifunctional NAD(P)H-hydrate repair enzyme</fullName>
    </recommendedName>
    <alternativeName>
        <fullName evidence="19">Nicotinamide nucleotide repair protein</fullName>
    </alternativeName>
    <domain>
        <recommendedName>
            <fullName evidence="19">ADP-dependent (S)-NAD(P)H-hydrate dehydratase</fullName>
            <ecNumber evidence="19">4.2.1.136</ecNumber>
        </recommendedName>
        <alternativeName>
            <fullName evidence="19">ADP-dependent NAD(P)HX dehydratase</fullName>
        </alternativeName>
    </domain>
    <domain>
        <recommendedName>
            <fullName evidence="19">NAD(P)H-hydrate epimerase</fullName>
            <ecNumber evidence="19">5.1.99.6</ecNumber>
        </recommendedName>
    </domain>
</protein>
<comment type="function">
    <text evidence="17">Catalyzes the dehydration of the S-form of NAD(P)HX at the expense of ADP, which is converted to AMP. Together with NAD(P)HX epimerase, which catalyzes the epimerization of the S- and R-forms, the enzyme allows the repair of both epimers of NAD(P)HX, a damaged form of NAD(P)H that is a result of enzymatic or heat-dependent hydration.</text>
</comment>
<keyword evidence="13" id="KW-0511">Multifunctional enzyme</keyword>
<evidence type="ECO:0000256" key="4">
    <source>
        <dbReference type="ARBA" id="ARBA00009524"/>
    </source>
</evidence>
<comment type="caution">
    <text evidence="18">Lacks conserved residue(s) required for the propagation of feature annotation.</text>
</comment>
<dbReference type="Pfam" id="PF03853">
    <property type="entry name" value="YjeF_N"/>
    <property type="match status" value="1"/>
</dbReference>
<name>A0A091BHA1_9GAMM</name>
<dbReference type="GO" id="GO:0005524">
    <property type="term" value="F:ATP binding"/>
    <property type="evidence" value="ECO:0007669"/>
    <property type="project" value="UniProtKB-UniRule"/>
</dbReference>
<sequence>MSELLPLYRGAQVRAMDRTAIETLGVPGYTLMCRAGEAAWRLLRERWPRARRIGVACGPGNNGGDGYVLARLAKAEGFAVVVLAPPGTSPRAREARQALADWRAAGGRVETFDGLLPEADVWVDALYGIGLARPPSDAARAMIERINASHVPVLALDVPSGLDADTGHAVGAVVRADVTLSFIAAKRGLYTGMARDFDGEVRVDALGLELSRLSDEAPAAWLIRPDGLSRWLAPRHANAHKGEHGHVLCVGGEVGMGGAVRLCAEAALRTGVGLASVATRSAGVAALVAARPEAMTHAVEDAAALAPLVERATVLAVGPGLGQGDWGRALYAAALASGKPLVLDADGLNLLAAAPTPLPQAILTPHPGEAGRLLGVTSAEVQADRFAAAAALVRRFDCVVVLKGAGTVVAAPGEVPVVIGAGNPGMATGGMGDVLSGVVAALHAQRLPAFEAAVAGALLHAAAGDQAARIGGERGLLPSDLFPYLRRLANPE</sequence>
<keyword evidence="12 17" id="KW-0456">Lyase</keyword>
<evidence type="ECO:0000256" key="18">
    <source>
        <dbReference type="HAMAP-Rule" id="MF_01966"/>
    </source>
</evidence>
<keyword evidence="9 18" id="KW-0630">Potassium</keyword>
<dbReference type="GO" id="GO:0110051">
    <property type="term" value="P:metabolite repair"/>
    <property type="evidence" value="ECO:0007669"/>
    <property type="project" value="TreeGrafter"/>
</dbReference>
<dbReference type="PROSITE" id="PS01050">
    <property type="entry name" value="YJEF_C_2"/>
    <property type="match status" value="1"/>
</dbReference>
<evidence type="ECO:0000256" key="17">
    <source>
        <dbReference type="HAMAP-Rule" id="MF_01965"/>
    </source>
</evidence>
<feature type="binding site" evidence="18">
    <location>
        <begin position="61"/>
        <end position="65"/>
    </location>
    <ligand>
        <name>(6S)-NADPHX</name>
        <dbReference type="ChEBI" id="CHEBI:64076"/>
    </ligand>
</feature>
<dbReference type="CDD" id="cd01171">
    <property type="entry name" value="YXKO-related"/>
    <property type="match status" value="1"/>
</dbReference>
<dbReference type="InterPro" id="IPR030677">
    <property type="entry name" value="Nnr"/>
</dbReference>
<evidence type="ECO:0000259" key="21">
    <source>
        <dbReference type="PROSITE" id="PS51385"/>
    </source>
</evidence>
<comment type="function">
    <text evidence="14 19">Bifunctional enzyme that catalyzes the epimerization of the S- and R-forms of NAD(P)HX and the dehydration of the S-form of NAD(P)HX at the expense of ADP, which is converted to AMP. This allows the repair of both epimers of NAD(P)HX, a damaged form of NAD(P)H that is a result of enzymatic or heat-dependent hydration.</text>
</comment>
<comment type="similarity">
    <text evidence="3 19">In the N-terminal section; belongs to the NnrE/AIBP family.</text>
</comment>
<feature type="binding site" evidence="17">
    <location>
        <position position="320"/>
    </location>
    <ligand>
        <name>(6S)-NADPHX</name>
        <dbReference type="ChEBI" id="CHEBI:64076"/>
    </ligand>
</feature>
<dbReference type="SUPFAM" id="SSF53613">
    <property type="entry name" value="Ribokinase-like"/>
    <property type="match status" value="1"/>
</dbReference>
<dbReference type="PATRIC" id="fig|1384054.3.peg.238"/>
<feature type="binding site" evidence="18">
    <location>
        <position position="62"/>
    </location>
    <ligand>
        <name>K(+)</name>
        <dbReference type="ChEBI" id="CHEBI:29103"/>
    </ligand>
</feature>
<dbReference type="OrthoDB" id="9806925at2"/>
<evidence type="ECO:0000256" key="3">
    <source>
        <dbReference type="ARBA" id="ARBA00006001"/>
    </source>
</evidence>
<keyword evidence="6 17" id="KW-0547">Nucleotide-binding</keyword>
<feature type="binding site" evidence="17">
    <location>
        <position position="433"/>
    </location>
    <ligand>
        <name>(6S)-NADPHX</name>
        <dbReference type="ChEBI" id="CHEBI:64076"/>
    </ligand>
</feature>
<evidence type="ECO:0000256" key="7">
    <source>
        <dbReference type="ARBA" id="ARBA00022840"/>
    </source>
</evidence>
<keyword evidence="23" id="KW-1185">Reference proteome</keyword>
<comment type="similarity">
    <text evidence="17">Belongs to the NnrD/CARKD family.</text>
</comment>
<feature type="binding site" evidence="17">
    <location>
        <position position="366"/>
    </location>
    <ligand>
        <name>(6S)-NADPHX</name>
        <dbReference type="ChEBI" id="CHEBI:64076"/>
    </ligand>
</feature>
<comment type="catalytic activity">
    <reaction evidence="1 18 19">
        <text>(6R)-NADHX = (6S)-NADHX</text>
        <dbReference type="Rhea" id="RHEA:32215"/>
        <dbReference type="ChEBI" id="CHEBI:64074"/>
        <dbReference type="ChEBI" id="CHEBI:64075"/>
        <dbReference type="EC" id="5.1.99.6"/>
    </reaction>
</comment>
<evidence type="ECO:0000256" key="15">
    <source>
        <dbReference type="ARBA" id="ARBA00048238"/>
    </source>
</evidence>
<comment type="subunit">
    <text evidence="17">Homotetramer.</text>
</comment>
<keyword evidence="7 17" id="KW-0067">ATP-binding</keyword>
<dbReference type="Proteomes" id="UP000029392">
    <property type="component" value="Unassembled WGS sequence"/>
</dbReference>
<dbReference type="GO" id="GO:0046496">
    <property type="term" value="P:nicotinamide nucleotide metabolic process"/>
    <property type="evidence" value="ECO:0007669"/>
    <property type="project" value="UniProtKB-UniRule"/>
</dbReference>
<keyword evidence="8 17" id="KW-0521">NADP</keyword>
<evidence type="ECO:0000256" key="2">
    <source>
        <dbReference type="ARBA" id="ARBA00000909"/>
    </source>
</evidence>
<dbReference type="RefSeq" id="WP_043799892.1">
    <property type="nucleotide sequence ID" value="NZ_AVCH01000006.1"/>
</dbReference>
<proteinExistence type="inferred from homology"/>
<dbReference type="HAMAP" id="MF_01965">
    <property type="entry name" value="NADHX_dehydratase"/>
    <property type="match status" value="1"/>
</dbReference>
<comment type="function">
    <text evidence="18">Catalyzes the epimerization of the S- and R-forms of NAD(P)HX, a damaged form of NAD(P)H that is a result of enzymatic or heat-dependent hydration. This is a prerequisite for the S-specific NAD(P)H-hydrate dehydratase to allow the repair of both epimers of NAD(P)HX.</text>
</comment>
<accession>A0A091BHA1</accession>
<keyword evidence="11 18" id="KW-0413">Isomerase</keyword>
<comment type="catalytic activity">
    <reaction evidence="2 18 19">
        <text>(6R)-NADPHX = (6S)-NADPHX</text>
        <dbReference type="Rhea" id="RHEA:32227"/>
        <dbReference type="ChEBI" id="CHEBI:64076"/>
        <dbReference type="ChEBI" id="CHEBI:64077"/>
        <dbReference type="EC" id="5.1.99.6"/>
    </reaction>
</comment>
<dbReference type="PIRSF" id="PIRSF017184">
    <property type="entry name" value="Nnr"/>
    <property type="match status" value="1"/>
</dbReference>
<evidence type="ECO:0000256" key="1">
    <source>
        <dbReference type="ARBA" id="ARBA00000013"/>
    </source>
</evidence>
<comment type="caution">
    <text evidence="22">The sequence shown here is derived from an EMBL/GenBank/DDBJ whole genome shotgun (WGS) entry which is preliminary data.</text>
</comment>
<dbReference type="EC" id="4.2.1.136" evidence="19"/>
<dbReference type="InterPro" id="IPR017953">
    <property type="entry name" value="Carbohydrate_kinase_pred_CS"/>
</dbReference>
<dbReference type="STRING" id="1384054.N790_12800"/>